<keyword evidence="1" id="KW-0812">Transmembrane</keyword>
<dbReference type="OMA" id="YGMRNYW"/>
<keyword evidence="1" id="KW-1133">Transmembrane helix</keyword>
<name>Q9GM39_MACFA</name>
<feature type="transmembrane region" description="Helical" evidence="1">
    <location>
        <begin position="32"/>
        <end position="51"/>
    </location>
</feature>
<dbReference type="AlphaFoldDB" id="Q9GM39"/>
<reference evidence="2" key="1">
    <citation type="journal article" date="2001" name="Gene">
        <title>Assignment of 118 novel cDNAs of cynomolgus monkey brain to human chromosomes.</title>
        <authorList>
            <person name="Osada N."/>
            <person name="Hida M."/>
            <person name="Kususda J."/>
            <person name="Tanuma R."/>
            <person name="Iseki K."/>
            <person name="Hirata M."/>
            <person name="Suto Y."/>
            <person name="Hirai M."/>
            <person name="Terao K."/>
            <person name="Suzuki Y."/>
            <person name="Sugano S."/>
            <person name="Hashimoto K."/>
        </authorList>
    </citation>
    <scope>NUCLEOTIDE SEQUENCE</scope>
    <source>
        <tissue evidence="2">Brain parietal lobe</tissue>
    </source>
</reference>
<feature type="transmembrane region" description="Helical" evidence="1">
    <location>
        <begin position="63"/>
        <end position="85"/>
    </location>
</feature>
<protein>
    <submittedName>
        <fullName evidence="2">Uncharacterized protein</fullName>
    </submittedName>
</protein>
<keyword evidence="1" id="KW-0472">Membrane</keyword>
<feature type="transmembrane region" description="Helical" evidence="1">
    <location>
        <begin position="7"/>
        <end position="26"/>
    </location>
</feature>
<dbReference type="VEuPathDB" id="HostDB:ENSMFAG00000026693"/>
<evidence type="ECO:0000313" key="2">
    <source>
        <dbReference type="EMBL" id="BAB16733.1"/>
    </source>
</evidence>
<proteinExistence type="evidence at transcript level"/>
<evidence type="ECO:0000256" key="1">
    <source>
        <dbReference type="SAM" id="Phobius"/>
    </source>
</evidence>
<sequence length="136" mass="16470">MHYKKCVYMYVFMCFCLPSKYIGTYIQHINLYTYLSLAAILRFIQACWAGLRNKINFLLQENVFLACCFLHIFTVYSCDCFMYTIRIHFKEGYGMRNYWMLMYIENSSLITIYLTRKPHSNYKLFVRRIVYTLVLA</sequence>
<dbReference type="EMBL" id="AB049847">
    <property type="protein sequence ID" value="BAB16733.1"/>
    <property type="molecule type" value="mRNA"/>
</dbReference>
<organism evidence="2">
    <name type="scientific">Macaca fascicularis</name>
    <name type="common">Crab-eating macaque</name>
    <name type="synonym">Cynomolgus monkey</name>
    <dbReference type="NCBI Taxonomy" id="9541"/>
    <lineage>
        <taxon>Eukaryota</taxon>
        <taxon>Metazoa</taxon>
        <taxon>Chordata</taxon>
        <taxon>Craniata</taxon>
        <taxon>Vertebrata</taxon>
        <taxon>Euteleostomi</taxon>
        <taxon>Mammalia</taxon>
        <taxon>Eutheria</taxon>
        <taxon>Euarchontoglires</taxon>
        <taxon>Primates</taxon>
        <taxon>Haplorrhini</taxon>
        <taxon>Catarrhini</taxon>
        <taxon>Cercopithecidae</taxon>
        <taxon>Cercopithecinae</taxon>
        <taxon>Macaca</taxon>
    </lineage>
</organism>
<accession>Q9GM39</accession>